<feature type="domain" description="Lumazine-binding" evidence="11">
    <location>
        <begin position="97"/>
        <end position="193"/>
    </location>
</feature>
<evidence type="ECO:0000256" key="5">
    <source>
        <dbReference type="ARBA" id="ARBA00013950"/>
    </source>
</evidence>
<dbReference type="NCBIfam" id="NF006767">
    <property type="entry name" value="PRK09289.1"/>
    <property type="match status" value="1"/>
</dbReference>
<dbReference type="GO" id="GO:0004746">
    <property type="term" value="F:riboflavin synthase activity"/>
    <property type="evidence" value="ECO:0007669"/>
    <property type="project" value="UniProtKB-UniRule"/>
</dbReference>
<dbReference type="CDD" id="cd00402">
    <property type="entry name" value="Riboflavin_synthase_like"/>
    <property type="match status" value="1"/>
</dbReference>
<dbReference type="AlphaFoldDB" id="A0A177E824"/>
<name>A0A177E824_9BACT</name>
<protein>
    <recommendedName>
        <fullName evidence="5 9">Riboflavin synthase</fullName>
        <ecNumber evidence="4 9">2.5.1.9</ecNumber>
    </recommendedName>
</protein>
<dbReference type="InterPro" id="IPR017938">
    <property type="entry name" value="Riboflavin_synthase-like_b-brl"/>
</dbReference>
<dbReference type="FunFam" id="2.40.30.20:FF:000003">
    <property type="entry name" value="Riboflavin synthase, alpha subunit"/>
    <property type="match status" value="1"/>
</dbReference>
<gene>
    <name evidence="12" type="ORF">TH606_04760</name>
</gene>
<evidence type="ECO:0000256" key="1">
    <source>
        <dbReference type="ARBA" id="ARBA00000968"/>
    </source>
</evidence>
<feature type="repeat" description="Lumazine-binding" evidence="10">
    <location>
        <begin position="97"/>
        <end position="193"/>
    </location>
</feature>
<dbReference type="Gene3D" id="2.40.30.20">
    <property type="match status" value="2"/>
</dbReference>
<dbReference type="PANTHER" id="PTHR21098">
    <property type="entry name" value="RIBOFLAVIN SYNTHASE ALPHA CHAIN"/>
    <property type="match status" value="1"/>
</dbReference>
<feature type="domain" description="Lumazine-binding" evidence="11">
    <location>
        <begin position="1"/>
        <end position="96"/>
    </location>
</feature>
<evidence type="ECO:0000313" key="13">
    <source>
        <dbReference type="Proteomes" id="UP000076964"/>
    </source>
</evidence>
<comment type="catalytic activity">
    <reaction evidence="1">
        <text>2 6,7-dimethyl-8-(1-D-ribityl)lumazine + H(+) = 5-amino-6-(D-ribitylamino)uracil + riboflavin</text>
        <dbReference type="Rhea" id="RHEA:20772"/>
        <dbReference type="ChEBI" id="CHEBI:15378"/>
        <dbReference type="ChEBI" id="CHEBI:15934"/>
        <dbReference type="ChEBI" id="CHEBI:57986"/>
        <dbReference type="ChEBI" id="CHEBI:58201"/>
        <dbReference type="EC" id="2.5.1.9"/>
    </reaction>
</comment>
<organism evidence="12 13">
    <name type="scientific">Thermodesulfatator autotrophicus</name>
    <dbReference type="NCBI Taxonomy" id="1795632"/>
    <lineage>
        <taxon>Bacteria</taxon>
        <taxon>Pseudomonadati</taxon>
        <taxon>Thermodesulfobacteriota</taxon>
        <taxon>Thermodesulfobacteria</taxon>
        <taxon>Thermodesulfobacteriales</taxon>
        <taxon>Thermodesulfatatoraceae</taxon>
        <taxon>Thermodesulfatator</taxon>
    </lineage>
</organism>
<dbReference type="PIRSF" id="PIRSF000498">
    <property type="entry name" value="Riboflavin_syn_A"/>
    <property type="match status" value="1"/>
</dbReference>
<keyword evidence="6" id="KW-0686">Riboflavin biosynthesis</keyword>
<evidence type="ECO:0000256" key="2">
    <source>
        <dbReference type="ARBA" id="ARBA00002803"/>
    </source>
</evidence>
<dbReference type="InterPro" id="IPR023366">
    <property type="entry name" value="ATP_synth_asu-like_sf"/>
</dbReference>
<dbReference type="NCBIfam" id="TIGR00187">
    <property type="entry name" value="ribE"/>
    <property type="match status" value="1"/>
</dbReference>
<dbReference type="Proteomes" id="UP000076964">
    <property type="component" value="Unassembled WGS sequence"/>
</dbReference>
<evidence type="ECO:0000256" key="7">
    <source>
        <dbReference type="ARBA" id="ARBA00022679"/>
    </source>
</evidence>
<sequence>MFTGIVEGLGKIVKIVPLAKGRRFFILVPFDISDTKLGDSIAVNGACLTVTTLEGDVFSVDVSPETLKRTTLGSFLVGEKVNLERALRVGDRLGGHLVTGHVDGVGQVIDRREQGDFIFYKIEVPRELSRYLVEKGSIAVDGISLTVNQVKDNVVELAIIPHTAKLTTIGFRKPGDTVNIEVDIIGKYVERLLKPYSQGTVTQEFLKLHGFDLDG</sequence>
<accession>A0A177E824</accession>
<comment type="caution">
    <text evidence="12">The sequence shown here is derived from an EMBL/GenBank/DDBJ whole genome shotgun (WGS) entry which is preliminary data.</text>
</comment>
<dbReference type="FunFam" id="2.40.30.20:FF:000011">
    <property type="entry name" value="Riboflavin synthase alpha subunit"/>
    <property type="match status" value="1"/>
</dbReference>
<dbReference type="NCBIfam" id="NF009566">
    <property type="entry name" value="PRK13020.1"/>
    <property type="match status" value="1"/>
</dbReference>
<evidence type="ECO:0000256" key="4">
    <source>
        <dbReference type="ARBA" id="ARBA00012827"/>
    </source>
</evidence>
<dbReference type="EMBL" id="LSFI01000018">
    <property type="protein sequence ID" value="OAG27846.1"/>
    <property type="molecule type" value="Genomic_DNA"/>
</dbReference>
<comment type="pathway">
    <text evidence="3">Cofactor biosynthesis; riboflavin biosynthesis; riboflavin from 2-hydroxy-3-oxobutyl phosphate and 5-amino-6-(D-ribitylamino)uracil: step 2/2.</text>
</comment>
<evidence type="ECO:0000256" key="6">
    <source>
        <dbReference type="ARBA" id="ARBA00022619"/>
    </source>
</evidence>
<evidence type="ECO:0000256" key="9">
    <source>
        <dbReference type="NCBIfam" id="TIGR00187"/>
    </source>
</evidence>
<dbReference type="GO" id="GO:0009231">
    <property type="term" value="P:riboflavin biosynthetic process"/>
    <property type="evidence" value="ECO:0007669"/>
    <property type="project" value="UniProtKB-KW"/>
</dbReference>
<comment type="function">
    <text evidence="2">Catalyzes the dismutation of two molecules of 6,7-dimethyl-8-ribityllumazine, resulting in the formation of riboflavin and 5-amino-6-(D-ribitylamino)uracil.</text>
</comment>
<dbReference type="PANTHER" id="PTHR21098:SF12">
    <property type="entry name" value="RIBOFLAVIN SYNTHASE"/>
    <property type="match status" value="1"/>
</dbReference>
<keyword evidence="13" id="KW-1185">Reference proteome</keyword>
<dbReference type="EC" id="2.5.1.9" evidence="4 9"/>
<proteinExistence type="predicted"/>
<dbReference type="PROSITE" id="PS51177">
    <property type="entry name" value="LUMAZINE_BIND"/>
    <property type="match status" value="2"/>
</dbReference>
<reference evidence="12 13" key="1">
    <citation type="submission" date="2016-02" db="EMBL/GenBank/DDBJ databases">
        <title>Draft genome sequence of Thermodesulfatator sp. S606.</title>
        <authorList>
            <person name="Lai Q."/>
            <person name="Cao J."/>
            <person name="Dupont S."/>
            <person name="Shao Z."/>
            <person name="Jebbar M."/>
            <person name="Alain K."/>
        </authorList>
    </citation>
    <scope>NUCLEOTIDE SEQUENCE [LARGE SCALE GENOMIC DNA]</scope>
    <source>
        <strain evidence="12 13">S606</strain>
    </source>
</reference>
<evidence type="ECO:0000313" key="12">
    <source>
        <dbReference type="EMBL" id="OAG27846.1"/>
    </source>
</evidence>
<dbReference type="InterPro" id="IPR001783">
    <property type="entry name" value="Lumazine-bd"/>
</dbReference>
<evidence type="ECO:0000256" key="8">
    <source>
        <dbReference type="ARBA" id="ARBA00022737"/>
    </source>
</evidence>
<evidence type="ECO:0000256" key="10">
    <source>
        <dbReference type="PROSITE-ProRule" id="PRU00524"/>
    </source>
</evidence>
<dbReference type="Pfam" id="PF00677">
    <property type="entry name" value="Lum_binding"/>
    <property type="match status" value="2"/>
</dbReference>
<evidence type="ECO:0000256" key="3">
    <source>
        <dbReference type="ARBA" id="ARBA00004887"/>
    </source>
</evidence>
<evidence type="ECO:0000259" key="11">
    <source>
        <dbReference type="PROSITE" id="PS51177"/>
    </source>
</evidence>
<dbReference type="STRING" id="1795632.TH606_04760"/>
<keyword evidence="8" id="KW-0677">Repeat</keyword>
<keyword evidence="7" id="KW-0808">Transferase</keyword>
<dbReference type="OrthoDB" id="9788537at2"/>
<dbReference type="InterPro" id="IPR026017">
    <property type="entry name" value="Lumazine-bd_dom"/>
</dbReference>
<dbReference type="SUPFAM" id="SSF63380">
    <property type="entry name" value="Riboflavin synthase domain-like"/>
    <property type="match status" value="2"/>
</dbReference>
<feature type="repeat" description="Lumazine-binding" evidence="10">
    <location>
        <begin position="1"/>
        <end position="96"/>
    </location>
</feature>
<dbReference type="RefSeq" id="WP_068541771.1">
    <property type="nucleotide sequence ID" value="NZ_LSFI01000018.1"/>
</dbReference>